<dbReference type="Proteomes" id="UP001595629">
    <property type="component" value="Unassembled WGS sequence"/>
</dbReference>
<evidence type="ECO:0000313" key="2">
    <source>
        <dbReference type="EMBL" id="MFC3616027.1"/>
    </source>
</evidence>
<accession>A0ABV7TK62</accession>
<dbReference type="RefSeq" id="WP_386737324.1">
    <property type="nucleotide sequence ID" value="NZ_JBHRXI010000029.1"/>
</dbReference>
<proteinExistence type="predicted"/>
<name>A0ABV7TK62_9RHOB</name>
<organism evidence="2 3">
    <name type="scientific">Lutimaribacter marinistellae</name>
    <dbReference type="NCBI Taxonomy" id="1820329"/>
    <lineage>
        <taxon>Bacteria</taxon>
        <taxon>Pseudomonadati</taxon>
        <taxon>Pseudomonadota</taxon>
        <taxon>Alphaproteobacteria</taxon>
        <taxon>Rhodobacterales</taxon>
        <taxon>Roseobacteraceae</taxon>
        <taxon>Lutimaribacter</taxon>
    </lineage>
</organism>
<comment type="caution">
    <text evidence="2">The sequence shown here is derived from an EMBL/GenBank/DDBJ whole genome shotgun (WGS) entry which is preliminary data.</text>
</comment>
<protein>
    <recommendedName>
        <fullName evidence="4">DUF3618 domain-containing protein</fullName>
    </recommendedName>
</protein>
<feature type="compositionally biased region" description="Basic and acidic residues" evidence="1">
    <location>
        <begin position="119"/>
        <end position="130"/>
    </location>
</feature>
<evidence type="ECO:0000313" key="3">
    <source>
        <dbReference type="Proteomes" id="UP001595629"/>
    </source>
</evidence>
<sequence>MSTSNTSATGNVKSTAQELGEAARERAEAEAQVAQDRVAMAAESEAQQIRDAGSAFEAGSFARGAADQLADSLTHAATAVRDADFQSMQEDLTAFARRNPLLFFGGAALLGFVATRALKASERHGDKEPDAPAAPQVATRSAIPEVQGGYPEQTSWRYGQ</sequence>
<gene>
    <name evidence="2" type="ORF">ACFORG_19925</name>
</gene>
<feature type="region of interest" description="Disordered" evidence="1">
    <location>
        <begin position="1"/>
        <end position="36"/>
    </location>
</feature>
<evidence type="ECO:0000256" key="1">
    <source>
        <dbReference type="SAM" id="MobiDB-lite"/>
    </source>
</evidence>
<keyword evidence="3" id="KW-1185">Reference proteome</keyword>
<dbReference type="EMBL" id="JBHRXI010000029">
    <property type="protein sequence ID" value="MFC3616027.1"/>
    <property type="molecule type" value="Genomic_DNA"/>
</dbReference>
<feature type="region of interest" description="Disordered" evidence="1">
    <location>
        <begin position="119"/>
        <end position="160"/>
    </location>
</feature>
<evidence type="ECO:0008006" key="4">
    <source>
        <dbReference type="Google" id="ProtNLM"/>
    </source>
</evidence>
<reference evidence="3" key="1">
    <citation type="journal article" date="2019" name="Int. J. Syst. Evol. Microbiol.">
        <title>The Global Catalogue of Microorganisms (GCM) 10K type strain sequencing project: providing services to taxonomists for standard genome sequencing and annotation.</title>
        <authorList>
            <consortium name="The Broad Institute Genomics Platform"/>
            <consortium name="The Broad Institute Genome Sequencing Center for Infectious Disease"/>
            <person name="Wu L."/>
            <person name="Ma J."/>
        </authorList>
    </citation>
    <scope>NUCLEOTIDE SEQUENCE [LARGE SCALE GENOMIC DNA]</scope>
    <source>
        <strain evidence="3">KCTC 42911</strain>
    </source>
</reference>
<feature type="compositionally biased region" description="Polar residues" evidence="1">
    <location>
        <begin position="1"/>
        <end position="15"/>
    </location>
</feature>